<dbReference type="InterPro" id="IPR009075">
    <property type="entry name" value="AcylCo_DH/oxidase_C"/>
</dbReference>
<keyword evidence="3" id="KW-0285">Flavoprotein</keyword>
<evidence type="ECO:0000313" key="8">
    <source>
        <dbReference type="EMBL" id="QQQ17871.1"/>
    </source>
</evidence>
<sequence length="366" mass="39110">MPFLLDDDHRQIVQEAERVLSDGWSPDGLRHLLERVGAHDDRFWTTCRDMGWTGITISEDHGGLGLGPIALCLTAEVVGRFVGGAPFLSTGYGVSEALRRFGSNDQQGRYLAGLANGERTGAIDLTSALDGGERLAWTDGRLSGATGLVAAGAWADLLVTVARDTATGGDVLVLVALDEQAHPEPVQTFDNSRGYAVLHFNSAPAEVLATEHAGDAALELLARVAVIVAFEQLGGAEACMERARNFANERQAFGQPIGKFQAIKHRIAEMYVANELARGNALRAALSLRDDAGDLVLRAGAARLTAIDAYEFAATEAIQTHGAIGITWEHDLHLFFRRSRALALELGGRGPWQDVVARRVIAGVAA</sequence>
<dbReference type="Proteomes" id="UP000595448">
    <property type="component" value="Chromosome"/>
</dbReference>
<dbReference type="InterPro" id="IPR037069">
    <property type="entry name" value="AcylCoA_DH/ox_N_sf"/>
</dbReference>
<protein>
    <submittedName>
        <fullName evidence="8">Acyl-CoA/acyl-ACP dehydrogenase</fullName>
    </submittedName>
</protein>
<comment type="similarity">
    <text evidence="2">Belongs to the acyl-CoA dehydrogenase family.</text>
</comment>
<evidence type="ECO:0000313" key="9">
    <source>
        <dbReference type="Proteomes" id="UP000595448"/>
    </source>
</evidence>
<evidence type="ECO:0000256" key="3">
    <source>
        <dbReference type="ARBA" id="ARBA00022630"/>
    </source>
</evidence>
<dbReference type="Gene3D" id="1.20.140.10">
    <property type="entry name" value="Butyryl-CoA Dehydrogenase, subunit A, domain 3"/>
    <property type="match status" value="1"/>
</dbReference>
<evidence type="ECO:0000256" key="2">
    <source>
        <dbReference type="ARBA" id="ARBA00009347"/>
    </source>
</evidence>
<dbReference type="Gene3D" id="1.10.540.10">
    <property type="entry name" value="Acyl-CoA dehydrogenase/oxidase, N-terminal domain"/>
    <property type="match status" value="1"/>
</dbReference>
<feature type="domain" description="Acyl-CoA dehydrogenase/oxidase C-terminal" evidence="6">
    <location>
        <begin position="217"/>
        <end position="349"/>
    </location>
</feature>
<evidence type="ECO:0000256" key="5">
    <source>
        <dbReference type="ARBA" id="ARBA00023002"/>
    </source>
</evidence>
<gene>
    <name evidence="8" type="ORF">JIP62_11105</name>
</gene>
<feature type="domain" description="Acyl-CoA dehydrogenase/oxidase N-terminal" evidence="7">
    <location>
        <begin position="7"/>
        <end position="118"/>
    </location>
</feature>
<dbReference type="CDD" id="cd00567">
    <property type="entry name" value="ACAD"/>
    <property type="match status" value="1"/>
</dbReference>
<dbReference type="PANTHER" id="PTHR43884">
    <property type="entry name" value="ACYL-COA DEHYDROGENASE"/>
    <property type="match status" value="1"/>
</dbReference>
<dbReference type="Pfam" id="PF00441">
    <property type="entry name" value="Acyl-CoA_dh_1"/>
    <property type="match status" value="1"/>
</dbReference>
<dbReference type="SUPFAM" id="SSF47203">
    <property type="entry name" value="Acyl-CoA dehydrogenase C-terminal domain-like"/>
    <property type="match status" value="1"/>
</dbReference>
<dbReference type="InterPro" id="IPR009100">
    <property type="entry name" value="AcylCoA_DH/oxidase_NM_dom_sf"/>
</dbReference>
<name>A0ABX7BKV6_9CAUL</name>
<reference evidence="8 9" key="1">
    <citation type="submission" date="2021-01" db="EMBL/GenBank/DDBJ databases">
        <title>Brevundimonas vitis sp. nov., an bacterium isolated from grape (Vitis vinifera).</title>
        <authorList>
            <person name="Jiang L."/>
            <person name="Lee J."/>
        </authorList>
    </citation>
    <scope>NUCLEOTIDE SEQUENCE [LARGE SCALE GENOMIC DNA]</scope>
    <source>
        <strain evidence="8 9">GRTSA-9</strain>
    </source>
</reference>
<dbReference type="EMBL" id="CP067977">
    <property type="protein sequence ID" value="QQQ17871.1"/>
    <property type="molecule type" value="Genomic_DNA"/>
</dbReference>
<comment type="cofactor">
    <cofactor evidence="1">
        <name>FAD</name>
        <dbReference type="ChEBI" id="CHEBI:57692"/>
    </cofactor>
</comment>
<keyword evidence="5" id="KW-0560">Oxidoreductase</keyword>
<keyword evidence="4" id="KW-0274">FAD</keyword>
<evidence type="ECO:0000259" key="7">
    <source>
        <dbReference type="Pfam" id="PF02771"/>
    </source>
</evidence>
<dbReference type="InterPro" id="IPR013786">
    <property type="entry name" value="AcylCoA_DH/ox_N"/>
</dbReference>
<dbReference type="SUPFAM" id="SSF56645">
    <property type="entry name" value="Acyl-CoA dehydrogenase NM domain-like"/>
    <property type="match status" value="1"/>
</dbReference>
<keyword evidence="9" id="KW-1185">Reference proteome</keyword>
<evidence type="ECO:0000259" key="6">
    <source>
        <dbReference type="Pfam" id="PF00441"/>
    </source>
</evidence>
<dbReference type="InterPro" id="IPR036250">
    <property type="entry name" value="AcylCo_DH-like_C"/>
</dbReference>
<dbReference type="RefSeq" id="WP_201102246.1">
    <property type="nucleotide sequence ID" value="NZ_CP067977.1"/>
</dbReference>
<evidence type="ECO:0000256" key="4">
    <source>
        <dbReference type="ARBA" id="ARBA00022827"/>
    </source>
</evidence>
<evidence type="ECO:0000256" key="1">
    <source>
        <dbReference type="ARBA" id="ARBA00001974"/>
    </source>
</evidence>
<dbReference type="Pfam" id="PF02771">
    <property type="entry name" value="Acyl-CoA_dh_N"/>
    <property type="match status" value="1"/>
</dbReference>
<accession>A0ABX7BKV6</accession>
<proteinExistence type="inferred from homology"/>
<dbReference type="PANTHER" id="PTHR43884:SF20">
    <property type="entry name" value="ACYL-COA DEHYDROGENASE FADE28"/>
    <property type="match status" value="1"/>
</dbReference>
<organism evidence="8 9">
    <name type="scientific">Brevundimonas vitisensis</name>
    <dbReference type="NCBI Taxonomy" id="2800818"/>
    <lineage>
        <taxon>Bacteria</taxon>
        <taxon>Pseudomonadati</taxon>
        <taxon>Pseudomonadota</taxon>
        <taxon>Alphaproteobacteria</taxon>
        <taxon>Caulobacterales</taxon>
        <taxon>Caulobacteraceae</taxon>
        <taxon>Brevundimonas</taxon>
    </lineage>
</organism>